<evidence type="ECO:0000313" key="4">
    <source>
        <dbReference type="Proteomes" id="UP001140091"/>
    </source>
</evidence>
<reference evidence="2" key="1">
    <citation type="submission" date="2022-06" db="EMBL/GenBank/DDBJ databases">
        <title>Genome Sequence of Candolleomyces eurysporus.</title>
        <authorList>
            <person name="Buettner E."/>
        </authorList>
    </citation>
    <scope>NUCLEOTIDE SEQUENCE</scope>
    <source>
        <strain evidence="2">VTCC 930004</strain>
    </source>
</reference>
<sequence>MIINSVLSAYHFGNITYPSMDPPRMGFLSTVPPNANDLMQSAQASAARFDEFPSTLNPLYIIIVPSFSIVISAIWIIY</sequence>
<feature type="non-terminal residue" evidence="2">
    <location>
        <position position="78"/>
    </location>
</feature>
<dbReference type="EMBL" id="JANBPK010000823">
    <property type="protein sequence ID" value="KAJ2930718.1"/>
    <property type="molecule type" value="Genomic_DNA"/>
</dbReference>
<keyword evidence="4" id="KW-1185">Reference proteome</keyword>
<dbReference type="Proteomes" id="UP001140091">
    <property type="component" value="Unassembled WGS sequence"/>
</dbReference>
<keyword evidence="1" id="KW-1133">Transmembrane helix</keyword>
<dbReference type="EMBL" id="JANBPK010000584">
    <property type="protein sequence ID" value="KAJ2935351.1"/>
    <property type="molecule type" value="Genomic_DNA"/>
</dbReference>
<dbReference type="AlphaFoldDB" id="A0A9W8JCN7"/>
<name>A0A9W8JCN7_9AGAR</name>
<dbReference type="OrthoDB" id="3089at2759"/>
<evidence type="ECO:0000256" key="1">
    <source>
        <dbReference type="SAM" id="Phobius"/>
    </source>
</evidence>
<keyword evidence="1" id="KW-0472">Membrane</keyword>
<keyword evidence="1" id="KW-0812">Transmembrane</keyword>
<gene>
    <name evidence="3" type="ORF">H1R20_g1743</name>
    <name evidence="2" type="ORF">H1R20_g6377</name>
</gene>
<proteinExistence type="predicted"/>
<protein>
    <submittedName>
        <fullName evidence="2">Uncharacterized protein</fullName>
    </submittedName>
</protein>
<evidence type="ECO:0000313" key="2">
    <source>
        <dbReference type="EMBL" id="KAJ2930718.1"/>
    </source>
</evidence>
<evidence type="ECO:0000313" key="3">
    <source>
        <dbReference type="EMBL" id="KAJ2935351.1"/>
    </source>
</evidence>
<feature type="transmembrane region" description="Helical" evidence="1">
    <location>
        <begin position="59"/>
        <end position="77"/>
    </location>
</feature>
<organism evidence="2 4">
    <name type="scientific">Candolleomyces eurysporus</name>
    <dbReference type="NCBI Taxonomy" id="2828524"/>
    <lineage>
        <taxon>Eukaryota</taxon>
        <taxon>Fungi</taxon>
        <taxon>Dikarya</taxon>
        <taxon>Basidiomycota</taxon>
        <taxon>Agaricomycotina</taxon>
        <taxon>Agaricomycetes</taxon>
        <taxon>Agaricomycetidae</taxon>
        <taxon>Agaricales</taxon>
        <taxon>Agaricineae</taxon>
        <taxon>Psathyrellaceae</taxon>
        <taxon>Candolleomyces</taxon>
    </lineage>
</organism>
<comment type="caution">
    <text evidence="2">The sequence shown here is derived from an EMBL/GenBank/DDBJ whole genome shotgun (WGS) entry which is preliminary data.</text>
</comment>
<accession>A0A9W8JCN7</accession>